<reference evidence="2" key="1">
    <citation type="submission" date="2023-01" db="EMBL/GenBank/DDBJ databases">
        <title>Genome assembly of the deep-sea coral Lophelia pertusa.</title>
        <authorList>
            <person name="Herrera S."/>
            <person name="Cordes E."/>
        </authorList>
    </citation>
    <scope>NUCLEOTIDE SEQUENCE</scope>
    <source>
        <strain evidence="2">USNM1676648</strain>
        <tissue evidence="2">Polyp</tissue>
    </source>
</reference>
<dbReference type="GO" id="GO:0000124">
    <property type="term" value="C:SAGA complex"/>
    <property type="evidence" value="ECO:0007669"/>
    <property type="project" value="TreeGrafter"/>
</dbReference>
<dbReference type="GO" id="GO:0005634">
    <property type="term" value="C:nucleus"/>
    <property type="evidence" value="ECO:0007669"/>
    <property type="project" value="TreeGrafter"/>
</dbReference>
<dbReference type="OrthoDB" id="5570127at2759"/>
<comment type="caution">
    <text evidence="2">The sequence shown here is derived from an EMBL/GenBank/DDBJ whole genome shotgun (WGS) entry which is preliminary data.</text>
</comment>
<dbReference type="Proteomes" id="UP001163046">
    <property type="component" value="Unassembled WGS sequence"/>
</dbReference>
<gene>
    <name evidence="2" type="ORF">OS493_030526</name>
</gene>
<dbReference type="PANTHER" id="PTHR11139">
    <property type="entry name" value="ATAXIA TELANGIECTASIA MUTATED ATM -RELATED"/>
    <property type="match status" value="1"/>
</dbReference>
<dbReference type="GO" id="GO:0006355">
    <property type="term" value="P:regulation of DNA-templated transcription"/>
    <property type="evidence" value="ECO:0007669"/>
    <property type="project" value="TreeGrafter"/>
</dbReference>
<sequence length="405" mass="44406">MPSDNLSHWSDVFMWRHHHYQAIVAAYESQAQHEPNPHDSQCTYRGTVSKRSGNKSNVIYRWPAAWANKSYKRSEDANKAFSQAVQMQDLTCEGLGAVGDYLDGLFVLERNMQLGVSAIVCYLHACRHQNEAKWPQVSGADHLADDGSISEAVDKYCVGVPPVHWLPWIPQLLTCLVRREGQKILNLALQHWSSSSSDKMEAAAAVITSQRSSTGSSNSTASTESQSNTPATVKTSTTGSETGQTSTVACVNRKQKCWFNARQFYNSQQAASSKTVTPTTPLTPTPTTPTTPVHVNTTAEQTAASTAGSATTTPSTTGTPQGTGPTPASSQSDPGAIRATAQMWRCSKIMHLLRELHPTLLSALEGVFDQMVWFRECWHEEVLRQLRQGLTKCYQVAFETRGDGN</sequence>
<dbReference type="AlphaFoldDB" id="A0A9X0CIN6"/>
<feature type="compositionally biased region" description="Low complexity" evidence="1">
    <location>
        <begin position="208"/>
        <end position="246"/>
    </location>
</feature>
<feature type="region of interest" description="Disordered" evidence="1">
    <location>
        <begin position="269"/>
        <end position="335"/>
    </location>
</feature>
<evidence type="ECO:0000313" key="3">
    <source>
        <dbReference type="Proteomes" id="UP001163046"/>
    </source>
</evidence>
<organism evidence="2 3">
    <name type="scientific">Desmophyllum pertusum</name>
    <dbReference type="NCBI Taxonomy" id="174260"/>
    <lineage>
        <taxon>Eukaryota</taxon>
        <taxon>Metazoa</taxon>
        <taxon>Cnidaria</taxon>
        <taxon>Anthozoa</taxon>
        <taxon>Hexacorallia</taxon>
        <taxon>Scleractinia</taxon>
        <taxon>Caryophylliina</taxon>
        <taxon>Caryophylliidae</taxon>
        <taxon>Desmophyllum</taxon>
    </lineage>
</organism>
<evidence type="ECO:0000256" key="1">
    <source>
        <dbReference type="SAM" id="MobiDB-lite"/>
    </source>
</evidence>
<accession>A0A9X0CIN6</accession>
<name>A0A9X0CIN6_9CNID</name>
<protein>
    <submittedName>
        <fullName evidence="2">Uncharacterized protein</fullName>
    </submittedName>
</protein>
<dbReference type="PANTHER" id="PTHR11139:SF1">
    <property type="entry name" value="TRANSFORMATION_TRANSCRIPTION DOMAIN-ASSOCIATED PROTEIN"/>
    <property type="match status" value="1"/>
</dbReference>
<dbReference type="GO" id="GO:0006281">
    <property type="term" value="P:DNA repair"/>
    <property type="evidence" value="ECO:0007669"/>
    <property type="project" value="TreeGrafter"/>
</dbReference>
<proteinExistence type="predicted"/>
<keyword evidence="3" id="KW-1185">Reference proteome</keyword>
<feature type="region of interest" description="Disordered" evidence="1">
    <location>
        <begin position="203"/>
        <end position="246"/>
    </location>
</feature>
<dbReference type="GO" id="GO:0035267">
    <property type="term" value="C:NuA4 histone acetyltransferase complex"/>
    <property type="evidence" value="ECO:0007669"/>
    <property type="project" value="TreeGrafter"/>
</dbReference>
<feature type="compositionally biased region" description="Low complexity" evidence="1">
    <location>
        <begin position="290"/>
        <end position="329"/>
    </location>
</feature>
<dbReference type="InterPro" id="IPR050517">
    <property type="entry name" value="DDR_Repair_Kinase"/>
</dbReference>
<evidence type="ECO:0000313" key="2">
    <source>
        <dbReference type="EMBL" id="KAJ7354749.1"/>
    </source>
</evidence>
<dbReference type="EMBL" id="MU827334">
    <property type="protein sequence ID" value="KAJ7354749.1"/>
    <property type="molecule type" value="Genomic_DNA"/>
</dbReference>